<feature type="non-terminal residue" evidence="3">
    <location>
        <position position="1"/>
    </location>
</feature>
<dbReference type="GO" id="GO:0016301">
    <property type="term" value="F:kinase activity"/>
    <property type="evidence" value="ECO:0007669"/>
    <property type="project" value="InterPro"/>
</dbReference>
<dbReference type="Pfam" id="PF04019">
    <property type="entry name" value="DUF359"/>
    <property type="match status" value="1"/>
</dbReference>
<evidence type="ECO:0000313" key="3">
    <source>
        <dbReference type="EMBL" id="PIW34802.1"/>
    </source>
</evidence>
<accession>A0A2M7H0X8</accession>
<keyword evidence="2" id="KW-0342">GTP-binding</keyword>
<name>A0A2M7H0X8_9BACT</name>
<protein>
    <recommendedName>
        <fullName evidence="5">DUF359 domain-containing protein</fullName>
    </recommendedName>
</protein>
<proteinExistence type="inferred from homology"/>
<evidence type="ECO:0008006" key="5">
    <source>
        <dbReference type="Google" id="ProtNLM"/>
    </source>
</evidence>
<organism evidence="3 4">
    <name type="scientific">Candidatus Nealsonbacteria bacterium CG15_BIG_FIL_POST_REV_8_21_14_020_37_12</name>
    <dbReference type="NCBI Taxonomy" id="1974716"/>
    <lineage>
        <taxon>Bacteria</taxon>
        <taxon>Candidatus Nealsoniibacteriota</taxon>
    </lineage>
</organism>
<dbReference type="EMBL" id="PFGB01000069">
    <property type="protein sequence ID" value="PIW34802.1"/>
    <property type="molecule type" value="Genomic_DNA"/>
</dbReference>
<dbReference type="PANTHER" id="PTHR40732:SF1">
    <property type="entry name" value="GTP-DEPENDENT DEPHOSPHO-COA KINASE"/>
    <property type="match status" value="1"/>
</dbReference>
<dbReference type="GO" id="GO:0005525">
    <property type="term" value="F:GTP binding"/>
    <property type="evidence" value="ECO:0007669"/>
    <property type="project" value="UniProtKB-KW"/>
</dbReference>
<evidence type="ECO:0000256" key="1">
    <source>
        <dbReference type="ARBA" id="ARBA00022741"/>
    </source>
</evidence>
<dbReference type="PANTHER" id="PTHR40732">
    <property type="entry name" value="UPF0218 PROTEIN TK1697"/>
    <property type="match status" value="1"/>
</dbReference>
<dbReference type="GO" id="GO:0015937">
    <property type="term" value="P:coenzyme A biosynthetic process"/>
    <property type="evidence" value="ECO:0007669"/>
    <property type="project" value="InterPro"/>
</dbReference>
<keyword evidence="1" id="KW-0547">Nucleotide-binding</keyword>
<comment type="caution">
    <text evidence="3">The sequence shown here is derived from an EMBL/GenBank/DDBJ whole genome shotgun (WGS) entry which is preliminary data.</text>
</comment>
<evidence type="ECO:0000256" key="2">
    <source>
        <dbReference type="ARBA" id="ARBA00023134"/>
    </source>
</evidence>
<gene>
    <name evidence="3" type="ORF">COW25_02195</name>
</gene>
<sequence>FLPTKLKKELRKIWGMPVFNGKEKVTRKFKKLIQEKKFKKIITVGDYCSLTLPSHIKIFDGKIKRKKIRKLLKFSLKCANPPGTIQKEVWPILKKAIKNNENVFVNGEEDLLVIPSVLLSEKNTAVIYGFPEKGVCLIEVSTKMKKDLKELLKKFKTK</sequence>
<dbReference type="AlphaFoldDB" id="A0A2M7H0X8"/>
<dbReference type="HAMAP" id="MF_00590">
    <property type="entry name" value="Dephospho_CoA_kinase_GTP_dep"/>
    <property type="match status" value="1"/>
</dbReference>
<evidence type="ECO:0000313" key="4">
    <source>
        <dbReference type="Proteomes" id="UP000230215"/>
    </source>
</evidence>
<dbReference type="Proteomes" id="UP000230215">
    <property type="component" value="Unassembled WGS sequence"/>
</dbReference>
<dbReference type="InterPro" id="IPR007164">
    <property type="entry name" value="GTP-dep_dephospho-CoA_kin"/>
</dbReference>
<reference evidence="4" key="1">
    <citation type="submission" date="2017-09" db="EMBL/GenBank/DDBJ databases">
        <title>Depth-based differentiation of microbial function through sediment-hosted aquifers and enrichment of novel symbionts in the deep terrestrial subsurface.</title>
        <authorList>
            <person name="Probst A.J."/>
            <person name="Ladd B."/>
            <person name="Jarett J.K."/>
            <person name="Geller-Mcgrath D.E."/>
            <person name="Sieber C.M.K."/>
            <person name="Emerson J.B."/>
            <person name="Anantharaman K."/>
            <person name="Thomas B.C."/>
            <person name="Malmstrom R."/>
            <person name="Stieglmeier M."/>
            <person name="Klingl A."/>
            <person name="Woyke T."/>
            <person name="Ryan C.M."/>
            <person name="Banfield J.F."/>
        </authorList>
    </citation>
    <scope>NUCLEOTIDE SEQUENCE [LARGE SCALE GENOMIC DNA]</scope>
</reference>